<organism evidence="2 3">
    <name type="scientific">Plakobranchus ocellatus</name>
    <dbReference type="NCBI Taxonomy" id="259542"/>
    <lineage>
        <taxon>Eukaryota</taxon>
        <taxon>Metazoa</taxon>
        <taxon>Spiralia</taxon>
        <taxon>Lophotrochozoa</taxon>
        <taxon>Mollusca</taxon>
        <taxon>Gastropoda</taxon>
        <taxon>Heterobranchia</taxon>
        <taxon>Euthyneura</taxon>
        <taxon>Panpulmonata</taxon>
        <taxon>Sacoglossa</taxon>
        <taxon>Placobranchoidea</taxon>
        <taxon>Plakobranchidae</taxon>
        <taxon>Plakobranchus</taxon>
    </lineage>
</organism>
<keyword evidence="3" id="KW-1185">Reference proteome</keyword>
<sequence length="86" mass="9468">MYDDDNACQTKARRAAATRGKVNNDASLSSGGRALQSKDSGMDYQTGGDKVTDRQTEKDGRLRDERISRQIKLTTDLSCLQHPVPP</sequence>
<evidence type="ECO:0000313" key="2">
    <source>
        <dbReference type="EMBL" id="GFN88624.1"/>
    </source>
</evidence>
<protein>
    <submittedName>
        <fullName evidence="2">Uncharacterized protein</fullName>
    </submittedName>
</protein>
<name>A0AAV3YZN1_9GAST</name>
<comment type="caution">
    <text evidence="2">The sequence shown here is derived from an EMBL/GenBank/DDBJ whole genome shotgun (WGS) entry which is preliminary data.</text>
</comment>
<proteinExistence type="predicted"/>
<dbReference type="Proteomes" id="UP000735302">
    <property type="component" value="Unassembled WGS sequence"/>
</dbReference>
<feature type="compositionally biased region" description="Basic and acidic residues" evidence="1">
    <location>
        <begin position="50"/>
        <end position="68"/>
    </location>
</feature>
<accession>A0AAV3YZN1</accession>
<evidence type="ECO:0000256" key="1">
    <source>
        <dbReference type="SAM" id="MobiDB-lite"/>
    </source>
</evidence>
<gene>
    <name evidence="2" type="ORF">PoB_001513000</name>
</gene>
<reference evidence="2 3" key="1">
    <citation type="journal article" date="2021" name="Elife">
        <title>Chloroplast acquisition without the gene transfer in kleptoplastic sea slugs, Plakobranchus ocellatus.</title>
        <authorList>
            <person name="Maeda T."/>
            <person name="Takahashi S."/>
            <person name="Yoshida T."/>
            <person name="Shimamura S."/>
            <person name="Takaki Y."/>
            <person name="Nagai Y."/>
            <person name="Toyoda A."/>
            <person name="Suzuki Y."/>
            <person name="Arimoto A."/>
            <person name="Ishii H."/>
            <person name="Satoh N."/>
            <person name="Nishiyama T."/>
            <person name="Hasebe M."/>
            <person name="Maruyama T."/>
            <person name="Minagawa J."/>
            <person name="Obokata J."/>
            <person name="Shigenobu S."/>
        </authorList>
    </citation>
    <scope>NUCLEOTIDE SEQUENCE [LARGE SCALE GENOMIC DNA]</scope>
</reference>
<dbReference type="EMBL" id="BLXT01001860">
    <property type="protein sequence ID" value="GFN88624.1"/>
    <property type="molecule type" value="Genomic_DNA"/>
</dbReference>
<evidence type="ECO:0000313" key="3">
    <source>
        <dbReference type="Proteomes" id="UP000735302"/>
    </source>
</evidence>
<dbReference type="AlphaFoldDB" id="A0AAV3YZN1"/>
<feature type="region of interest" description="Disordered" evidence="1">
    <location>
        <begin position="1"/>
        <end position="68"/>
    </location>
</feature>